<gene>
    <name evidence="2" type="ORF">FPY71_13250</name>
</gene>
<sequence length="123" mass="13156">MDSTADLVAALRPVREPMLTLPELAADAALAFALGIAVALLLAVLLRLVFSRRMTRQEKLDTEILAAGALSPDERLLALARIARDCGVEISNIPGLSQALYQPGRDFVPDALEAAVRSHRAKA</sequence>
<keyword evidence="1" id="KW-0812">Transmembrane</keyword>
<feature type="transmembrane region" description="Helical" evidence="1">
    <location>
        <begin position="28"/>
        <end position="50"/>
    </location>
</feature>
<keyword evidence="3" id="KW-1185">Reference proteome</keyword>
<protein>
    <submittedName>
        <fullName evidence="2">Uncharacterized protein</fullName>
    </submittedName>
</protein>
<evidence type="ECO:0000313" key="3">
    <source>
        <dbReference type="Proteomes" id="UP000324738"/>
    </source>
</evidence>
<evidence type="ECO:0000313" key="2">
    <source>
        <dbReference type="EMBL" id="KAA0969500.1"/>
    </source>
</evidence>
<keyword evidence="1" id="KW-1133">Transmembrane helix</keyword>
<evidence type="ECO:0000256" key="1">
    <source>
        <dbReference type="SAM" id="Phobius"/>
    </source>
</evidence>
<organism evidence="2 3">
    <name type="scientific">Aureimonas fodinaquatilis</name>
    <dbReference type="NCBI Taxonomy" id="2565783"/>
    <lineage>
        <taxon>Bacteria</taxon>
        <taxon>Pseudomonadati</taxon>
        <taxon>Pseudomonadota</taxon>
        <taxon>Alphaproteobacteria</taxon>
        <taxon>Hyphomicrobiales</taxon>
        <taxon>Aurantimonadaceae</taxon>
        <taxon>Aureimonas</taxon>
    </lineage>
</organism>
<comment type="caution">
    <text evidence="2">The sequence shown here is derived from an EMBL/GenBank/DDBJ whole genome shotgun (WGS) entry which is preliminary data.</text>
</comment>
<dbReference type="Proteomes" id="UP000324738">
    <property type="component" value="Unassembled WGS sequence"/>
</dbReference>
<keyword evidence="1" id="KW-0472">Membrane</keyword>
<dbReference type="AlphaFoldDB" id="A0A5B0DV68"/>
<proteinExistence type="predicted"/>
<reference evidence="2 3" key="1">
    <citation type="submission" date="2019-08" db="EMBL/GenBank/DDBJ databases">
        <title>Aureimonas fodiniaquatilis sp. nov., isolated from a coal mine wastewater.</title>
        <authorList>
            <person name="Kim W."/>
        </authorList>
    </citation>
    <scope>NUCLEOTIDE SEQUENCE [LARGE SCALE GENOMIC DNA]</scope>
    <source>
        <strain evidence="2 3">CAU 1482</strain>
    </source>
</reference>
<name>A0A5B0DV68_9HYPH</name>
<dbReference type="RefSeq" id="WP_149300784.1">
    <property type="nucleotide sequence ID" value="NZ_VTWH01000003.1"/>
</dbReference>
<dbReference type="EMBL" id="VTWH01000003">
    <property type="protein sequence ID" value="KAA0969500.1"/>
    <property type="molecule type" value="Genomic_DNA"/>
</dbReference>
<accession>A0A5B0DV68</accession>